<sequence length="66" mass="7248">MKTFREITKAKSLVFEQVAIGNDTGHNPKVLAQLEKIGLITSSPVILSGHPPVTIKRYEVPINIHA</sequence>
<dbReference type="EMBL" id="BARS01005011">
    <property type="protein sequence ID" value="GAF67766.1"/>
    <property type="molecule type" value="Genomic_DNA"/>
</dbReference>
<accession>X0RXL7</accession>
<protein>
    <submittedName>
        <fullName evidence="1">Uncharacterized protein</fullName>
    </submittedName>
</protein>
<comment type="caution">
    <text evidence="1">The sequence shown here is derived from an EMBL/GenBank/DDBJ whole genome shotgun (WGS) entry which is preliminary data.</text>
</comment>
<gene>
    <name evidence="1" type="ORF">S01H1_09806</name>
</gene>
<organism evidence="1">
    <name type="scientific">marine sediment metagenome</name>
    <dbReference type="NCBI Taxonomy" id="412755"/>
    <lineage>
        <taxon>unclassified sequences</taxon>
        <taxon>metagenomes</taxon>
        <taxon>ecological metagenomes</taxon>
    </lineage>
</organism>
<reference evidence="1" key="1">
    <citation type="journal article" date="2014" name="Front. Microbiol.">
        <title>High frequency of phylogenetically diverse reductive dehalogenase-homologous genes in deep subseafloor sedimentary metagenomes.</title>
        <authorList>
            <person name="Kawai M."/>
            <person name="Futagami T."/>
            <person name="Toyoda A."/>
            <person name="Takaki Y."/>
            <person name="Nishi S."/>
            <person name="Hori S."/>
            <person name="Arai W."/>
            <person name="Tsubouchi T."/>
            <person name="Morono Y."/>
            <person name="Uchiyama I."/>
            <person name="Ito T."/>
            <person name="Fujiyama A."/>
            <person name="Inagaki F."/>
            <person name="Takami H."/>
        </authorList>
    </citation>
    <scope>NUCLEOTIDE SEQUENCE</scope>
    <source>
        <strain evidence="1">Expedition CK06-06</strain>
    </source>
</reference>
<evidence type="ECO:0000313" key="1">
    <source>
        <dbReference type="EMBL" id="GAF67766.1"/>
    </source>
</evidence>
<proteinExistence type="predicted"/>
<name>X0RXL7_9ZZZZ</name>
<dbReference type="AlphaFoldDB" id="X0RXL7"/>